<sequence length="37" mass="3987">MGGRGYPPRLTGGRGITVSRIRMSWRLLGGAPVSNRC</sequence>
<protein>
    <submittedName>
        <fullName evidence="1">Uncharacterized protein</fullName>
    </submittedName>
</protein>
<proteinExistence type="predicted"/>
<name>X8DZY4_MYCXE</name>
<reference evidence="1" key="1">
    <citation type="submission" date="2014-01" db="EMBL/GenBank/DDBJ databases">
        <authorList>
            <person name="Brown-Elliot B."/>
            <person name="Wallace R."/>
            <person name="Lenaerts A."/>
            <person name="Ordway D."/>
            <person name="DeGroote M.A."/>
            <person name="Parker T."/>
            <person name="Sizemore C."/>
            <person name="Tallon L.J."/>
            <person name="Sadzewicz L.K."/>
            <person name="Sengamalay N."/>
            <person name="Fraser C.M."/>
            <person name="Hine E."/>
            <person name="Shefchek K.A."/>
            <person name="Das S.P."/>
            <person name="Tettelin H."/>
        </authorList>
    </citation>
    <scope>NUCLEOTIDE SEQUENCE [LARGE SCALE GENOMIC DNA]</scope>
    <source>
        <strain evidence="1">4042</strain>
    </source>
</reference>
<organism evidence="1">
    <name type="scientific">Mycobacterium xenopi 4042</name>
    <dbReference type="NCBI Taxonomy" id="1299334"/>
    <lineage>
        <taxon>Bacteria</taxon>
        <taxon>Bacillati</taxon>
        <taxon>Actinomycetota</taxon>
        <taxon>Actinomycetes</taxon>
        <taxon>Mycobacteriales</taxon>
        <taxon>Mycobacteriaceae</taxon>
        <taxon>Mycobacterium</taxon>
    </lineage>
</organism>
<accession>X8DZY4</accession>
<gene>
    <name evidence="1" type="ORF">I553_9394</name>
</gene>
<evidence type="ECO:0000313" key="1">
    <source>
        <dbReference type="EMBL" id="EUA73238.1"/>
    </source>
</evidence>
<comment type="caution">
    <text evidence="1">The sequence shown here is derived from an EMBL/GenBank/DDBJ whole genome shotgun (WGS) entry which is preliminary data.</text>
</comment>
<dbReference type="AlphaFoldDB" id="X8DZY4"/>
<dbReference type="EMBL" id="JAOB01000011">
    <property type="protein sequence ID" value="EUA73238.1"/>
    <property type="molecule type" value="Genomic_DNA"/>
</dbReference>